<evidence type="ECO:0000259" key="8">
    <source>
        <dbReference type="Pfam" id="PF00482"/>
    </source>
</evidence>
<dbReference type="STRING" id="1852522.SAMN06295960_2032"/>
<keyword evidence="4 7" id="KW-1133">Transmembrane helix</keyword>
<dbReference type="Pfam" id="PF00482">
    <property type="entry name" value="T2SSF"/>
    <property type="match status" value="1"/>
</dbReference>
<evidence type="ECO:0000256" key="1">
    <source>
        <dbReference type="ARBA" id="ARBA00004651"/>
    </source>
</evidence>
<evidence type="ECO:0000256" key="6">
    <source>
        <dbReference type="SAM" id="MobiDB-lite"/>
    </source>
</evidence>
<keyword evidence="10" id="KW-1185">Reference proteome</keyword>
<dbReference type="GO" id="GO:0005886">
    <property type="term" value="C:plasma membrane"/>
    <property type="evidence" value="ECO:0007669"/>
    <property type="project" value="UniProtKB-SubCell"/>
</dbReference>
<keyword evidence="2" id="KW-1003">Cell membrane</keyword>
<comment type="subcellular location">
    <subcellularLocation>
        <location evidence="1">Cell membrane</location>
        <topology evidence="1">Multi-pass membrane protein</topology>
    </subcellularLocation>
</comment>
<dbReference type="PANTHER" id="PTHR35007:SF1">
    <property type="entry name" value="PILUS ASSEMBLY PROTEIN"/>
    <property type="match status" value="1"/>
</dbReference>
<sequence length="281" mass="32028">MTAVREEKKRHPAISRKKKGVVKEQPNAEVEPESSLPLYTEYELSKKEYGMALLTGIAVMSLIGMLFYKHWLGIVMIGSIGLYYPKLRRRSLLERKRSQLSMQFKQALYSLSSSLSAGRSIENGFKEAIQDLILLYPGLDADMIRELRIIKFRMENGEPMERAIMDFSKRARQEDIANFADVIVTCKRMGGDLIEVVRRTSSVIGEKMDIMQEIEVLVAQKKLEMKAMMAAPFLFLSFLNFSAPDFLLPLYEGVGRVIATGSLLLLFVGVWLISRMMNIRV</sequence>
<feature type="transmembrane region" description="Helical" evidence="7">
    <location>
        <begin position="227"/>
        <end position="247"/>
    </location>
</feature>
<dbReference type="Proteomes" id="UP000193834">
    <property type="component" value="Unassembled WGS sequence"/>
</dbReference>
<feature type="transmembrane region" description="Helical" evidence="7">
    <location>
        <begin position="71"/>
        <end position="87"/>
    </location>
</feature>
<feature type="transmembrane region" description="Helical" evidence="7">
    <location>
        <begin position="253"/>
        <end position="273"/>
    </location>
</feature>
<proteinExistence type="predicted"/>
<organism evidence="9 10">
    <name type="scientific">Paenibacillus aquistagni</name>
    <dbReference type="NCBI Taxonomy" id="1852522"/>
    <lineage>
        <taxon>Bacteria</taxon>
        <taxon>Bacillati</taxon>
        <taxon>Bacillota</taxon>
        <taxon>Bacilli</taxon>
        <taxon>Bacillales</taxon>
        <taxon>Paenibacillaceae</taxon>
        <taxon>Paenibacillus</taxon>
    </lineage>
</organism>
<feature type="transmembrane region" description="Helical" evidence="7">
    <location>
        <begin position="49"/>
        <end position="65"/>
    </location>
</feature>
<evidence type="ECO:0000256" key="5">
    <source>
        <dbReference type="ARBA" id="ARBA00023136"/>
    </source>
</evidence>
<reference evidence="9 10" key="1">
    <citation type="submission" date="2017-04" db="EMBL/GenBank/DDBJ databases">
        <authorList>
            <person name="Afonso C.L."/>
            <person name="Miller P.J."/>
            <person name="Scott M.A."/>
            <person name="Spackman E."/>
            <person name="Goraichik I."/>
            <person name="Dimitrov K.M."/>
            <person name="Suarez D.L."/>
            <person name="Swayne D.E."/>
        </authorList>
    </citation>
    <scope>NUCLEOTIDE SEQUENCE [LARGE SCALE GENOMIC DNA]</scope>
    <source>
        <strain evidence="9 10">11</strain>
    </source>
</reference>
<keyword evidence="3 7" id="KW-0812">Transmembrane</keyword>
<dbReference type="InterPro" id="IPR018076">
    <property type="entry name" value="T2SS_GspF_dom"/>
</dbReference>
<feature type="domain" description="Type II secretion system protein GspF" evidence="8">
    <location>
        <begin position="108"/>
        <end position="239"/>
    </location>
</feature>
<evidence type="ECO:0000256" key="7">
    <source>
        <dbReference type="SAM" id="Phobius"/>
    </source>
</evidence>
<evidence type="ECO:0000313" key="10">
    <source>
        <dbReference type="Proteomes" id="UP000193834"/>
    </source>
</evidence>
<protein>
    <submittedName>
        <fullName evidence="9">Type II secretion system protein F (GspF)</fullName>
    </submittedName>
</protein>
<dbReference type="AlphaFoldDB" id="A0A1X7K3B6"/>
<dbReference type="PANTHER" id="PTHR35007">
    <property type="entry name" value="INTEGRAL MEMBRANE PROTEIN-RELATED"/>
    <property type="match status" value="1"/>
</dbReference>
<name>A0A1X7K3B6_9BACL</name>
<evidence type="ECO:0000256" key="2">
    <source>
        <dbReference type="ARBA" id="ARBA00022475"/>
    </source>
</evidence>
<evidence type="ECO:0000256" key="3">
    <source>
        <dbReference type="ARBA" id="ARBA00022692"/>
    </source>
</evidence>
<keyword evidence="5 7" id="KW-0472">Membrane</keyword>
<feature type="compositionally biased region" description="Basic residues" evidence="6">
    <location>
        <begin position="10"/>
        <end position="20"/>
    </location>
</feature>
<evidence type="ECO:0000313" key="9">
    <source>
        <dbReference type="EMBL" id="SMG35425.1"/>
    </source>
</evidence>
<feature type="region of interest" description="Disordered" evidence="6">
    <location>
        <begin position="1"/>
        <end position="28"/>
    </location>
</feature>
<evidence type="ECO:0000256" key="4">
    <source>
        <dbReference type="ARBA" id="ARBA00022989"/>
    </source>
</evidence>
<dbReference type="EMBL" id="FXAZ01000002">
    <property type="protein sequence ID" value="SMG35425.1"/>
    <property type="molecule type" value="Genomic_DNA"/>
</dbReference>
<dbReference type="RefSeq" id="WP_176228886.1">
    <property type="nucleotide sequence ID" value="NZ_FXAZ01000002.1"/>
</dbReference>
<accession>A0A1X7K3B6</accession>
<gene>
    <name evidence="9" type="ORF">SAMN06295960_2032</name>
</gene>